<dbReference type="RefSeq" id="XP_044920859.1">
    <property type="nucleotide sequence ID" value="XM_045064924.1"/>
</dbReference>
<dbReference type="PANTHER" id="PTHR37862:SF1">
    <property type="entry name" value="FANCONI ANEMIA CORE COMPLEX-ASSOCIATED PROTEIN 20"/>
    <property type="match status" value="1"/>
</dbReference>
<feature type="compositionally biased region" description="Pro residues" evidence="1">
    <location>
        <begin position="286"/>
        <end position="299"/>
    </location>
</feature>
<evidence type="ECO:0000313" key="4">
    <source>
        <dbReference type="RefSeq" id="XP_044920859.1"/>
    </source>
</evidence>
<protein>
    <submittedName>
        <fullName evidence="4">Fanconi anemia core complex-associated protein 20</fullName>
    </submittedName>
</protein>
<evidence type="ECO:0000259" key="2">
    <source>
        <dbReference type="PROSITE" id="PS51906"/>
    </source>
</evidence>
<feature type="region of interest" description="Disordered" evidence="1">
    <location>
        <begin position="128"/>
        <end position="375"/>
    </location>
</feature>
<organism evidence="3 4">
    <name type="scientific">Mustela putorius furo</name>
    <name type="common">European domestic ferret</name>
    <name type="synonym">Mustela furo</name>
    <dbReference type="NCBI Taxonomy" id="9669"/>
    <lineage>
        <taxon>Eukaryota</taxon>
        <taxon>Metazoa</taxon>
        <taxon>Chordata</taxon>
        <taxon>Craniata</taxon>
        <taxon>Vertebrata</taxon>
        <taxon>Euteleostomi</taxon>
        <taxon>Mammalia</taxon>
        <taxon>Eutheria</taxon>
        <taxon>Laurasiatheria</taxon>
        <taxon>Carnivora</taxon>
        <taxon>Caniformia</taxon>
        <taxon>Musteloidea</taxon>
        <taxon>Mustelidae</taxon>
        <taxon>Mustelinae</taxon>
        <taxon>Mustela</taxon>
    </lineage>
</organism>
<dbReference type="PANTHER" id="PTHR37862">
    <property type="entry name" value="FANCONI ANEMIA CORE COMPLEX-ASSOCIATED PROTEIN 20"/>
    <property type="match status" value="1"/>
</dbReference>
<accession>A0A8U0UN26</accession>
<sequence length="412" mass="43162">MEELWLGQEGFSVEGTPEQSPRASRIYHLQATATVSIGLSAWPSTPLECCCLAPRSRQLRPSVARQLDSSKGLARGGGSPAFEAGLTRRAARRTPATAPLAQDAGRGGPHGTRWLSSLLNSRTKFLALEGNNGPETDRPAPSDGAGNRSPELGGAAEAAVPRRRRSRGAGGLQLTGVARAEGEGVPELTPRPAPPPKTLRTPSLQTTAGDGPPPPRKSVSAGSQPPGASRPSRPQSHLRCRKERRPPSPPRRSGRGGPLPGDGGERARPWTELLRAASADLSPDGELPPLPAFPGPEPGGGPERSAAPEVFTVGGRTFPWTPFPPAPRGGGDPGRPSRVLLGARGRSGCPARSPQRRPAPEPRGTPGAREQLWEAAPTLRSCPMCQADFAPGLDVDHHLAQCLAESAEDVVW</sequence>
<proteinExistence type="predicted"/>
<dbReference type="InterPro" id="IPR031490">
    <property type="entry name" value="UBZ2_FAAP20"/>
</dbReference>
<dbReference type="GO" id="GO:0070530">
    <property type="term" value="F:K63-linked polyubiquitin modification-dependent protein binding"/>
    <property type="evidence" value="ECO:0007669"/>
    <property type="project" value="TreeGrafter"/>
</dbReference>
<dbReference type="GeneID" id="123387381"/>
<dbReference type="AlphaFoldDB" id="A0A8U0UN26"/>
<name>A0A8U0UN26_MUSPF</name>
<dbReference type="GO" id="GO:0043240">
    <property type="term" value="C:Fanconi anaemia nuclear complex"/>
    <property type="evidence" value="ECO:0007669"/>
    <property type="project" value="TreeGrafter"/>
</dbReference>
<evidence type="ECO:0000256" key="1">
    <source>
        <dbReference type="SAM" id="MobiDB-lite"/>
    </source>
</evidence>
<reference evidence="4" key="1">
    <citation type="submission" date="2025-08" db="UniProtKB">
        <authorList>
            <consortium name="RefSeq"/>
        </authorList>
    </citation>
    <scope>IDENTIFICATION</scope>
    <source>
        <tissue evidence="4">Brain</tissue>
    </source>
</reference>
<dbReference type="GO" id="GO:0006974">
    <property type="term" value="P:DNA damage response"/>
    <property type="evidence" value="ECO:0007669"/>
    <property type="project" value="TreeGrafter"/>
</dbReference>
<dbReference type="OrthoDB" id="10063431at2759"/>
<dbReference type="Pfam" id="PF15751">
    <property type="entry name" value="FANCA_interact"/>
    <property type="match status" value="1"/>
</dbReference>
<feature type="region of interest" description="Disordered" evidence="1">
    <location>
        <begin position="65"/>
        <end position="115"/>
    </location>
</feature>
<gene>
    <name evidence="4" type="primary">FAAP20</name>
</gene>
<dbReference type="InterPro" id="IPR031491">
    <property type="entry name" value="FANCA_interact"/>
</dbReference>
<keyword evidence="3" id="KW-1185">Reference proteome</keyword>
<evidence type="ECO:0000313" key="3">
    <source>
        <dbReference type="Proteomes" id="UP000000715"/>
    </source>
</evidence>
<dbReference type="CTD" id="199990"/>
<dbReference type="Proteomes" id="UP000000715">
    <property type="component" value="Unplaced"/>
</dbReference>
<dbReference type="Pfam" id="PF15750">
    <property type="entry name" value="UBZ_FAAP20"/>
    <property type="match status" value="1"/>
</dbReference>
<dbReference type="PROSITE" id="PS51906">
    <property type="entry name" value="ZF_UBZ2"/>
    <property type="match status" value="1"/>
</dbReference>
<dbReference type="InterPro" id="IPR052689">
    <property type="entry name" value="FA_core_complex_assoc"/>
</dbReference>
<feature type="domain" description="UBZ2-type" evidence="2">
    <location>
        <begin position="379"/>
        <end position="412"/>
    </location>
</feature>
<dbReference type="GO" id="GO:0043130">
    <property type="term" value="F:ubiquitin binding"/>
    <property type="evidence" value="ECO:0007669"/>
    <property type="project" value="InterPro"/>
</dbReference>